<feature type="binding site" evidence="7 9">
    <location>
        <position position="16"/>
    </location>
    <ligand>
        <name>substrate</name>
    </ligand>
</feature>
<comment type="similarity">
    <text evidence="7">Belongs to the OMP decarboxylase family. Type 1 subfamily.</text>
</comment>
<keyword evidence="4 7" id="KW-0665">Pyrimidine biosynthesis</keyword>
<dbReference type="GO" id="GO:0044205">
    <property type="term" value="P:'de novo' UMP biosynthetic process"/>
    <property type="evidence" value="ECO:0007669"/>
    <property type="project" value="UniProtKB-UniRule"/>
</dbReference>
<feature type="active site" description="For OMPdecase activity" evidence="8">
    <location>
        <position position="65"/>
    </location>
</feature>
<dbReference type="CDD" id="cd04725">
    <property type="entry name" value="OMP_decarboxylase_like"/>
    <property type="match status" value="1"/>
</dbReference>
<dbReference type="GO" id="GO:0004590">
    <property type="term" value="F:orotidine-5'-phosphate decarboxylase activity"/>
    <property type="evidence" value="ECO:0007669"/>
    <property type="project" value="UniProtKB-UniRule"/>
</dbReference>
<feature type="domain" description="Orotidine 5'-phosphate decarboxylase" evidence="11">
    <location>
        <begin position="10"/>
        <end position="228"/>
    </location>
</feature>
<evidence type="ECO:0000256" key="5">
    <source>
        <dbReference type="ARBA" id="ARBA00023239"/>
    </source>
</evidence>
<feature type="active site" description="For OMPdecase activity" evidence="8">
    <location>
        <position position="70"/>
    </location>
</feature>
<dbReference type="PANTHER" id="PTHR32119:SF2">
    <property type="entry name" value="OROTIDINE 5'-PHOSPHATE DECARBOXYLASE"/>
    <property type="match status" value="1"/>
</dbReference>
<dbReference type="PROSITE" id="PS00156">
    <property type="entry name" value="OMPDECASE"/>
    <property type="match status" value="1"/>
</dbReference>
<dbReference type="EMBL" id="BLTE01000012">
    <property type="protein sequence ID" value="GFK94796.1"/>
    <property type="molecule type" value="Genomic_DNA"/>
</dbReference>
<feature type="binding site" evidence="7 9">
    <location>
        <position position="121"/>
    </location>
    <ligand>
        <name>substrate</name>
    </ligand>
</feature>
<dbReference type="Proteomes" id="UP000494245">
    <property type="component" value="Unassembled WGS sequence"/>
</dbReference>
<evidence type="ECO:0000259" key="11">
    <source>
        <dbReference type="SMART" id="SM00934"/>
    </source>
</evidence>
<dbReference type="Gene3D" id="3.20.20.70">
    <property type="entry name" value="Aldolase class I"/>
    <property type="match status" value="1"/>
</dbReference>
<dbReference type="RefSeq" id="WP_173085220.1">
    <property type="nucleotide sequence ID" value="NZ_BLTE01000012.1"/>
</dbReference>
<feature type="binding site" evidence="7 9">
    <location>
        <position position="212"/>
    </location>
    <ligand>
        <name>substrate</name>
    </ligand>
</feature>
<evidence type="ECO:0000313" key="12">
    <source>
        <dbReference type="EMBL" id="GFK94796.1"/>
    </source>
</evidence>
<dbReference type="NCBIfam" id="NF001273">
    <property type="entry name" value="PRK00230.1"/>
    <property type="match status" value="1"/>
</dbReference>
<comment type="caution">
    <text evidence="12">The sequence shown here is derived from an EMBL/GenBank/DDBJ whole genome shotgun (WGS) entry which is preliminary data.</text>
</comment>
<dbReference type="Pfam" id="PF00215">
    <property type="entry name" value="OMPdecase"/>
    <property type="match status" value="1"/>
</dbReference>
<protein>
    <recommendedName>
        <fullName evidence="7">Orotidine 5'-phosphate decarboxylase</fullName>
        <ecNumber evidence="7">4.1.1.23</ecNumber>
    </recommendedName>
    <alternativeName>
        <fullName evidence="7">OMP decarboxylase</fullName>
        <shortName evidence="7">OMPDCase</shortName>
        <shortName evidence="7">OMPdecase</shortName>
    </alternativeName>
</protein>
<dbReference type="InterPro" id="IPR018089">
    <property type="entry name" value="OMPdecase_AS"/>
</dbReference>
<keyword evidence="5 7" id="KW-0456">Lyase</keyword>
<keyword evidence="3 7" id="KW-0210">Decarboxylase</keyword>
<evidence type="ECO:0000256" key="3">
    <source>
        <dbReference type="ARBA" id="ARBA00022793"/>
    </source>
</evidence>
<comment type="subunit">
    <text evidence="7">Homodimer.</text>
</comment>
<feature type="binding site" evidence="7 9">
    <location>
        <position position="213"/>
    </location>
    <ligand>
        <name>substrate</name>
    </ligand>
</feature>
<dbReference type="PANTHER" id="PTHR32119">
    <property type="entry name" value="OROTIDINE 5'-PHOSPHATE DECARBOXYLASE"/>
    <property type="match status" value="1"/>
</dbReference>
<dbReference type="UniPathway" id="UPA00070">
    <property type="reaction ID" value="UER00120"/>
</dbReference>
<feature type="binding site" evidence="7">
    <location>
        <begin position="65"/>
        <end position="74"/>
    </location>
    <ligand>
        <name>substrate</name>
    </ligand>
</feature>
<comment type="catalytic activity">
    <reaction evidence="6 7 10">
        <text>orotidine 5'-phosphate + H(+) = UMP + CO2</text>
        <dbReference type="Rhea" id="RHEA:11596"/>
        <dbReference type="ChEBI" id="CHEBI:15378"/>
        <dbReference type="ChEBI" id="CHEBI:16526"/>
        <dbReference type="ChEBI" id="CHEBI:57538"/>
        <dbReference type="ChEBI" id="CHEBI:57865"/>
        <dbReference type="EC" id="4.1.1.23"/>
    </reaction>
</comment>
<name>A0A6V8LYB0_9BACT</name>
<dbReference type="HAMAP" id="MF_01200_B">
    <property type="entry name" value="OMPdecase_type1_B"/>
    <property type="match status" value="1"/>
</dbReference>
<organism evidence="12 13">
    <name type="scientific">Fundidesulfovibrio magnetotacticus</name>
    <dbReference type="NCBI Taxonomy" id="2730080"/>
    <lineage>
        <taxon>Bacteria</taxon>
        <taxon>Pseudomonadati</taxon>
        <taxon>Thermodesulfobacteriota</taxon>
        <taxon>Desulfovibrionia</taxon>
        <taxon>Desulfovibrionales</taxon>
        <taxon>Desulfovibrionaceae</taxon>
        <taxon>Fundidesulfovibrio</taxon>
    </lineage>
</organism>
<feature type="active site" description="Proton donor" evidence="7">
    <location>
        <position position="67"/>
    </location>
</feature>
<evidence type="ECO:0000313" key="13">
    <source>
        <dbReference type="Proteomes" id="UP000494245"/>
    </source>
</evidence>
<evidence type="ECO:0000256" key="4">
    <source>
        <dbReference type="ARBA" id="ARBA00022975"/>
    </source>
</evidence>
<dbReference type="NCBIfam" id="TIGR01740">
    <property type="entry name" value="pyrF"/>
    <property type="match status" value="1"/>
</dbReference>
<feature type="binding site" evidence="7 9">
    <location>
        <position position="192"/>
    </location>
    <ligand>
        <name>substrate</name>
    </ligand>
</feature>
<evidence type="ECO:0000256" key="10">
    <source>
        <dbReference type="RuleBase" id="RU000512"/>
    </source>
</evidence>
<accession>A0A6V8LYB0</accession>
<reference evidence="12 13" key="1">
    <citation type="submission" date="2020-04" db="EMBL/GenBank/DDBJ databases">
        <authorList>
            <consortium name="Desulfovibrio sp. FSS-1 genome sequencing consortium"/>
            <person name="Shimoshige H."/>
            <person name="Kobayashi H."/>
            <person name="Maekawa T."/>
        </authorList>
    </citation>
    <scope>NUCLEOTIDE SEQUENCE [LARGE SCALE GENOMIC DNA]</scope>
    <source>
        <strain evidence="12 13">SIID29052-01</strain>
    </source>
</reference>
<evidence type="ECO:0000256" key="2">
    <source>
        <dbReference type="ARBA" id="ARBA00004861"/>
    </source>
</evidence>
<dbReference type="EC" id="4.1.1.23" evidence="7"/>
<dbReference type="InterPro" id="IPR011060">
    <property type="entry name" value="RibuloseP-bd_barrel"/>
</dbReference>
<dbReference type="InterPro" id="IPR001754">
    <property type="entry name" value="OMPdeCOase_dom"/>
</dbReference>
<gene>
    <name evidence="7 12" type="primary">pyrF</name>
    <name evidence="12" type="ORF">NNJEOMEG_02644</name>
</gene>
<comment type="pathway">
    <text evidence="2 7 10">Pyrimidine metabolism; UMP biosynthesis via de novo pathway; UMP from orotate: step 2/2.</text>
</comment>
<comment type="function">
    <text evidence="1 7">Catalyzes the decarboxylation of orotidine 5'-monophosphate (OMP) to uridine 5'-monophosphate (UMP).</text>
</comment>
<dbReference type="SMART" id="SM00934">
    <property type="entry name" value="OMPdecase"/>
    <property type="match status" value="1"/>
</dbReference>
<dbReference type="AlphaFoldDB" id="A0A6V8LYB0"/>
<feature type="binding site" evidence="7 9">
    <location>
        <position position="182"/>
    </location>
    <ligand>
        <name>substrate</name>
    </ligand>
</feature>
<reference evidence="12 13" key="2">
    <citation type="submission" date="2020-05" db="EMBL/GenBank/DDBJ databases">
        <title>Draft genome sequence of Desulfovibrio sp. strainFSS-1.</title>
        <authorList>
            <person name="Shimoshige H."/>
            <person name="Kobayashi H."/>
            <person name="Maekawa T."/>
        </authorList>
    </citation>
    <scope>NUCLEOTIDE SEQUENCE [LARGE SCALE GENOMIC DNA]</scope>
    <source>
        <strain evidence="12 13">SIID29052-01</strain>
    </source>
</reference>
<dbReference type="SUPFAM" id="SSF51366">
    <property type="entry name" value="Ribulose-phoshate binding barrel"/>
    <property type="match status" value="1"/>
</dbReference>
<keyword evidence="13" id="KW-1185">Reference proteome</keyword>
<evidence type="ECO:0000256" key="9">
    <source>
        <dbReference type="PIRSR" id="PIRSR614732-2"/>
    </source>
</evidence>
<feature type="binding site" evidence="7 9">
    <location>
        <position position="38"/>
    </location>
    <ligand>
        <name>substrate</name>
    </ligand>
</feature>
<dbReference type="InterPro" id="IPR013785">
    <property type="entry name" value="Aldolase_TIM"/>
</dbReference>
<dbReference type="GO" id="GO:0005829">
    <property type="term" value="C:cytosol"/>
    <property type="evidence" value="ECO:0007669"/>
    <property type="project" value="TreeGrafter"/>
</dbReference>
<evidence type="ECO:0000256" key="8">
    <source>
        <dbReference type="PIRSR" id="PIRSR614732-1"/>
    </source>
</evidence>
<dbReference type="InterPro" id="IPR014732">
    <property type="entry name" value="OMPdecase"/>
</dbReference>
<evidence type="ECO:0000256" key="7">
    <source>
        <dbReference type="HAMAP-Rule" id="MF_01200"/>
    </source>
</evidence>
<evidence type="ECO:0000256" key="1">
    <source>
        <dbReference type="ARBA" id="ARBA00002356"/>
    </source>
</evidence>
<evidence type="ECO:0000256" key="6">
    <source>
        <dbReference type="ARBA" id="ARBA00049157"/>
    </source>
</evidence>
<proteinExistence type="inferred from homology"/>
<feature type="active site" description="For OMPdecase activity" evidence="8">
    <location>
        <position position="67"/>
    </location>
</feature>
<sequence>MRHPIPAAERLIVALDVDNAADALAIVRDLGDAARHYKVGLQLFLAEGFPLVERIMGMGHRLMLDLKFLDIPQTTHLAMREAAKRGVHMATIHSHVSSVCRAAVAGAADGDTLVLGVTVMTSYGETERAELGYPGSIEDLVLARASLALAAGCGGVVASAREAALIRHAYGAGFVIVTPGIRPAGLGTKDDQHRIMTPGRAIAGGSDYLVVGRPITRADDSRAAALAIQEEIAEALEGLEGRDR</sequence>
<dbReference type="GO" id="GO:0006207">
    <property type="term" value="P:'de novo' pyrimidine nucleobase biosynthetic process"/>
    <property type="evidence" value="ECO:0007669"/>
    <property type="project" value="InterPro"/>
</dbReference>
<dbReference type="InterPro" id="IPR047596">
    <property type="entry name" value="OMPdecase_bac"/>
</dbReference>